<dbReference type="OrthoDB" id="421951at2759"/>
<evidence type="ECO:0000313" key="2">
    <source>
        <dbReference type="EMBL" id="KAG0579566.1"/>
    </source>
</evidence>
<evidence type="ECO:0000313" key="3">
    <source>
        <dbReference type="Proteomes" id="UP000822688"/>
    </source>
</evidence>
<accession>A0A8T0I9F6</accession>
<dbReference type="EMBL" id="CM026424">
    <property type="protein sequence ID" value="KAG0579566.1"/>
    <property type="molecule type" value="Genomic_DNA"/>
</dbReference>
<dbReference type="AlphaFoldDB" id="A0A8T0I9F6"/>
<name>A0A8T0I9F6_CERPU</name>
<dbReference type="InterPro" id="IPR007053">
    <property type="entry name" value="LRAT_dom"/>
</dbReference>
<feature type="domain" description="LRAT" evidence="1">
    <location>
        <begin position="31"/>
        <end position="180"/>
    </location>
</feature>
<reference evidence="2" key="1">
    <citation type="submission" date="2020-06" db="EMBL/GenBank/DDBJ databases">
        <title>WGS assembly of Ceratodon purpureus strain R40.</title>
        <authorList>
            <person name="Carey S.B."/>
            <person name="Jenkins J."/>
            <person name="Shu S."/>
            <person name="Lovell J.T."/>
            <person name="Sreedasyam A."/>
            <person name="Maumus F."/>
            <person name="Tiley G.P."/>
            <person name="Fernandez-Pozo N."/>
            <person name="Barry K."/>
            <person name="Chen C."/>
            <person name="Wang M."/>
            <person name="Lipzen A."/>
            <person name="Daum C."/>
            <person name="Saski C.A."/>
            <person name="Payton A.C."/>
            <person name="Mcbreen J.C."/>
            <person name="Conrad R.E."/>
            <person name="Kollar L.M."/>
            <person name="Olsson S."/>
            <person name="Huttunen S."/>
            <person name="Landis J.B."/>
            <person name="Wickett N.J."/>
            <person name="Johnson M.G."/>
            <person name="Rensing S.A."/>
            <person name="Grimwood J."/>
            <person name="Schmutz J."/>
            <person name="Mcdaniel S.F."/>
        </authorList>
    </citation>
    <scope>NUCLEOTIDE SEQUENCE</scope>
    <source>
        <strain evidence="2">R40</strain>
    </source>
</reference>
<dbReference type="PANTHER" id="PTHR46137:SF3">
    <property type="entry name" value="OS05G0310600 PROTEIN"/>
    <property type="match status" value="1"/>
</dbReference>
<dbReference type="Gene3D" id="3.90.1720.10">
    <property type="entry name" value="endopeptidase domain like (from Nostoc punctiforme)"/>
    <property type="match status" value="1"/>
</dbReference>
<sequence length="287" mass="30718">MQAPFAPGKMIMGVISNRIAKSEVKPGDHIYSWRSAYTYAHHGIYAGDDKVIHFTRGRDQELGTGTVLDVLLISSRPESASSKCEKCGMEGTSNGVVLSCLDCFLVGCPLYRFEYDVDPVTFFAKARGGTCSLAKSDPPELVLHRANYLYTNGFGLYHIFHNNCEDFAIYCKTGLLVIERNMIGRSGQAASVIGAPFAAVVSSPLRFMMTSPWGFAAVTAGVYCFSRYATDIGVRNDVAKVAVEDLAINMGWFSPPGSIPPPGSVPAVLIAPPGAGVSSSTGTPPKN</sequence>
<evidence type="ECO:0000259" key="1">
    <source>
        <dbReference type="PROSITE" id="PS51934"/>
    </source>
</evidence>
<keyword evidence="3" id="KW-1185">Reference proteome</keyword>
<dbReference type="PANTHER" id="PTHR46137">
    <property type="entry name" value="OS05G0310600 PROTEIN"/>
    <property type="match status" value="1"/>
</dbReference>
<dbReference type="Proteomes" id="UP000822688">
    <property type="component" value="Chromosome 4"/>
</dbReference>
<dbReference type="Pfam" id="PF04970">
    <property type="entry name" value="LRAT"/>
    <property type="match status" value="1"/>
</dbReference>
<proteinExistence type="predicted"/>
<dbReference type="PROSITE" id="PS51934">
    <property type="entry name" value="LRAT"/>
    <property type="match status" value="1"/>
</dbReference>
<gene>
    <name evidence="2" type="ORF">KC19_4G107300</name>
</gene>
<comment type="caution">
    <text evidence="2">The sequence shown here is derived from an EMBL/GenBank/DDBJ whole genome shotgun (WGS) entry which is preliminary data.</text>
</comment>
<protein>
    <recommendedName>
        <fullName evidence="1">LRAT domain-containing protein</fullName>
    </recommendedName>
</protein>
<organism evidence="2 3">
    <name type="scientific">Ceratodon purpureus</name>
    <name type="common">Fire moss</name>
    <name type="synonym">Dicranum purpureum</name>
    <dbReference type="NCBI Taxonomy" id="3225"/>
    <lineage>
        <taxon>Eukaryota</taxon>
        <taxon>Viridiplantae</taxon>
        <taxon>Streptophyta</taxon>
        <taxon>Embryophyta</taxon>
        <taxon>Bryophyta</taxon>
        <taxon>Bryophytina</taxon>
        <taxon>Bryopsida</taxon>
        <taxon>Dicranidae</taxon>
        <taxon>Pseudoditrichales</taxon>
        <taxon>Ditrichaceae</taxon>
        <taxon>Ceratodon</taxon>
    </lineage>
</organism>